<accession>A0ABS5W818</accession>
<dbReference type="PANTHER" id="PTHR43317">
    <property type="entry name" value="THERMOSPERMINE SYNTHASE ACAULIS5"/>
    <property type="match status" value="1"/>
</dbReference>
<proteinExistence type="predicted"/>
<dbReference type="SUPFAM" id="SSF53335">
    <property type="entry name" value="S-adenosyl-L-methionine-dependent methyltransferases"/>
    <property type="match status" value="1"/>
</dbReference>
<evidence type="ECO:0000256" key="1">
    <source>
        <dbReference type="ARBA" id="ARBA00023115"/>
    </source>
</evidence>
<protein>
    <submittedName>
        <fullName evidence="2">Spermidine synthase</fullName>
    </submittedName>
</protein>
<comment type="caution">
    <text evidence="2">The sequence shown here is derived from an EMBL/GenBank/DDBJ whole genome shotgun (WGS) entry which is preliminary data.</text>
</comment>
<dbReference type="PANTHER" id="PTHR43317:SF3">
    <property type="entry name" value="BLR2883 PROTEIN"/>
    <property type="match status" value="1"/>
</dbReference>
<organism evidence="2 3">
    <name type="scientific">Croceibacterium selenioxidans</name>
    <dbReference type="NCBI Taxonomy" id="2838833"/>
    <lineage>
        <taxon>Bacteria</taxon>
        <taxon>Pseudomonadati</taxon>
        <taxon>Pseudomonadota</taxon>
        <taxon>Alphaproteobacteria</taxon>
        <taxon>Sphingomonadales</taxon>
        <taxon>Erythrobacteraceae</taxon>
        <taxon>Croceibacterium</taxon>
    </lineage>
</organism>
<name>A0ABS5W818_9SPHN</name>
<keyword evidence="1" id="KW-0620">Polyamine biosynthesis</keyword>
<evidence type="ECO:0000313" key="2">
    <source>
        <dbReference type="EMBL" id="MBT2135920.1"/>
    </source>
</evidence>
<dbReference type="RefSeq" id="WP_214537772.1">
    <property type="nucleotide sequence ID" value="NZ_JAHFVK010000003.1"/>
</dbReference>
<dbReference type="EMBL" id="JAHFVK010000003">
    <property type="protein sequence ID" value="MBT2135920.1"/>
    <property type="molecule type" value="Genomic_DNA"/>
</dbReference>
<gene>
    <name evidence="2" type="ORF">KK137_16405</name>
</gene>
<sequence length="222" mass="24089">MITRELLGTAHVPGGEELQLFAHGRDFMIVLGHNELMSTRMRHSEEALAEMTLARMGRPDPTLLIGGYGMGFTLGAALAQLGRGGRVTVAELVPEIIEWARGPMAELAAGCLDDPRVTLAMQDVADAIAAGRGRYDAILLDVDNGPDGLVRAENDRIYSRSGLHSAWEALRPGGVLAIWSAARDPAFARRLSAARFTVEEVEIRARPNGKGPRHTIWFARRG</sequence>
<evidence type="ECO:0000313" key="3">
    <source>
        <dbReference type="Proteomes" id="UP000811255"/>
    </source>
</evidence>
<dbReference type="CDD" id="cd02440">
    <property type="entry name" value="AdoMet_MTases"/>
    <property type="match status" value="1"/>
</dbReference>
<dbReference type="Pfam" id="PF01564">
    <property type="entry name" value="Spermine_synth"/>
    <property type="match status" value="1"/>
</dbReference>
<dbReference type="InterPro" id="IPR029063">
    <property type="entry name" value="SAM-dependent_MTases_sf"/>
</dbReference>
<keyword evidence="3" id="KW-1185">Reference proteome</keyword>
<dbReference type="Gene3D" id="3.40.50.150">
    <property type="entry name" value="Vaccinia Virus protein VP39"/>
    <property type="match status" value="1"/>
</dbReference>
<dbReference type="Proteomes" id="UP000811255">
    <property type="component" value="Unassembled WGS sequence"/>
</dbReference>
<reference evidence="2 3" key="1">
    <citation type="submission" date="2021-05" db="EMBL/GenBank/DDBJ databases">
        <title>Croceibacterium sp. LX-88 genome sequence.</title>
        <authorList>
            <person name="Luo X."/>
        </authorList>
    </citation>
    <scope>NUCLEOTIDE SEQUENCE [LARGE SCALE GENOMIC DNA]</scope>
    <source>
        <strain evidence="2 3">LX-88</strain>
    </source>
</reference>